<sequence>MNMPITLRGSESKSPARRALLFTFINVRTGCISCVYRSEWATSQVMKIGGVRMSLYRLLAADSPDRVIQMNKRTARKVGLLKGQEITLSYGMRKARMKVLINRKAAGNTLILPSRSIEKLKIVLSVTYNVRLLDDVLVIGPVIGMLYHQDGNKMEADLRENPNLYLPYAQSIRKLGGMLFFAAENQIDFHSGEMEGCVFNFETMAWERAVLPFPSILYRKVKATKALKSSFGSRLFNPPCYYKWKFFSILNKEPAFRKYLPETKNVITRNNLDRMIGKYGMVFLKPINKGGGAGMHLIWKEGRNYFARKNFTSEVFTYTSRQLNDLLASCEKNHIFQQPIHLKSYKDRKIDYRVIAVKEKARTWKVDPIIGWLGVKGGITTQGNRGVSGRYVEDLLKLQFNDSDEGIAQKVGEMKSLAIALANYLEGECGTFIDFGFDMGLDEQGDIYIFEGNTLQQLETPLSLNDHMMYGELIYCILEALKELSMEGEEPVSFDN</sequence>
<dbReference type="Pfam" id="PF14398">
    <property type="entry name" value="ATPgrasp_YheCD"/>
    <property type="match status" value="1"/>
</dbReference>
<reference evidence="1 2" key="1">
    <citation type="journal article" date="2017" name="Int. J. Syst. Evol. Microbiol.">
        <title>Bacillus notoginsengisoli sp. nov., a novel bacterium isolated from the rhizosphere of Panax notoginseng.</title>
        <authorList>
            <person name="Zhang M.Y."/>
            <person name="Cheng J."/>
            <person name="Cai Y."/>
            <person name="Zhang T.Y."/>
            <person name="Wu Y.Y."/>
            <person name="Manikprabhu D."/>
            <person name="Li W.J."/>
            <person name="Zhang Y.X."/>
        </authorList>
    </citation>
    <scope>NUCLEOTIDE SEQUENCE [LARGE SCALE GENOMIC DNA]</scope>
    <source>
        <strain evidence="1 2">JCM 30743</strain>
    </source>
</reference>
<dbReference type="InterPro" id="IPR026838">
    <property type="entry name" value="YheC/D"/>
</dbReference>
<dbReference type="EMBL" id="QWEG01000007">
    <property type="protein sequence ID" value="RHW40306.1"/>
    <property type="molecule type" value="Genomic_DNA"/>
</dbReference>
<evidence type="ECO:0000313" key="1">
    <source>
        <dbReference type="EMBL" id="RHW40306.1"/>
    </source>
</evidence>
<organism evidence="1 2">
    <name type="scientific">Neobacillus notoginsengisoli</name>
    <dbReference type="NCBI Taxonomy" id="1578198"/>
    <lineage>
        <taxon>Bacteria</taxon>
        <taxon>Bacillati</taxon>
        <taxon>Bacillota</taxon>
        <taxon>Bacilli</taxon>
        <taxon>Bacillales</taxon>
        <taxon>Bacillaceae</taxon>
        <taxon>Neobacillus</taxon>
    </lineage>
</organism>
<proteinExistence type="predicted"/>
<keyword evidence="2" id="KW-1185">Reference proteome</keyword>
<accession>A0A417YTI0</accession>
<protein>
    <recommendedName>
        <fullName evidence="3">YheC/YheD family protein</fullName>
    </recommendedName>
</protein>
<dbReference type="AlphaFoldDB" id="A0A417YTI0"/>
<evidence type="ECO:0008006" key="3">
    <source>
        <dbReference type="Google" id="ProtNLM"/>
    </source>
</evidence>
<comment type="caution">
    <text evidence="1">The sequence shown here is derived from an EMBL/GenBank/DDBJ whole genome shotgun (WGS) entry which is preliminary data.</text>
</comment>
<dbReference type="SUPFAM" id="SSF56059">
    <property type="entry name" value="Glutathione synthetase ATP-binding domain-like"/>
    <property type="match status" value="1"/>
</dbReference>
<dbReference type="Proteomes" id="UP000284416">
    <property type="component" value="Unassembled WGS sequence"/>
</dbReference>
<name>A0A417YTI0_9BACI</name>
<gene>
    <name evidence="1" type="ORF">D1B31_12190</name>
</gene>
<evidence type="ECO:0000313" key="2">
    <source>
        <dbReference type="Proteomes" id="UP000284416"/>
    </source>
</evidence>